<organism evidence="11">
    <name type="scientific">Acididesulfobacillus acetoxydans</name>
    <dbReference type="NCBI Taxonomy" id="1561005"/>
    <lineage>
        <taxon>Bacteria</taxon>
        <taxon>Bacillati</taxon>
        <taxon>Bacillota</taxon>
        <taxon>Clostridia</taxon>
        <taxon>Eubacteriales</taxon>
        <taxon>Peptococcaceae</taxon>
        <taxon>Acididesulfobacillus</taxon>
    </lineage>
</organism>
<accession>A0A8S0X6V8</accession>
<evidence type="ECO:0000313" key="11">
    <source>
        <dbReference type="EMBL" id="CAA7602820.1"/>
    </source>
</evidence>
<evidence type="ECO:0000256" key="1">
    <source>
        <dbReference type="ARBA" id="ARBA00022722"/>
    </source>
</evidence>
<keyword evidence="6 9" id="KW-0411">Iron-sulfur</keyword>
<proteinExistence type="inferred from homology"/>
<keyword evidence="2 9" id="KW-0479">Metal-binding</keyword>
<sequence>MEMNPNPTGFNITGTIVWYYFCCPREVWLMAHQINPDEDDPNMDVGRFIHEHTYVRDKEKEISVGNIKLDIVRQDKDGLVVGEVKKSSRYARSAKMQLAFYLWELKQRGIVARGELLFPKEKKKEEVILTDSLEEELFCALKQIERILGLDKPPQVKKIALCRNCAYKELCWA</sequence>
<keyword evidence="8 9" id="KW-0464">Manganese</keyword>
<dbReference type="Pfam" id="PF01930">
    <property type="entry name" value="Cas_Cas4"/>
    <property type="match status" value="1"/>
</dbReference>
<evidence type="ECO:0000256" key="9">
    <source>
        <dbReference type="RuleBase" id="RU365022"/>
    </source>
</evidence>
<reference evidence="12" key="1">
    <citation type="submission" date="2014-11" db="EMBL/GenBank/DDBJ databases">
        <authorList>
            <person name="Hornung B.V."/>
        </authorList>
    </citation>
    <scope>NUCLEOTIDE SEQUENCE</scope>
    <source>
        <strain evidence="12">INE</strain>
    </source>
</reference>
<dbReference type="GO" id="GO:0051607">
    <property type="term" value="P:defense response to virus"/>
    <property type="evidence" value="ECO:0007669"/>
    <property type="project" value="UniProtKB-KW"/>
</dbReference>
<dbReference type="NCBIfam" id="TIGR00372">
    <property type="entry name" value="cas4"/>
    <property type="match status" value="1"/>
</dbReference>
<evidence type="ECO:0000313" key="12">
    <source>
        <dbReference type="EMBL" id="CEJ05701.1"/>
    </source>
</evidence>
<dbReference type="Proteomes" id="UP000836597">
    <property type="component" value="Chromosome"/>
</dbReference>
<dbReference type="EMBL" id="CDGJ01000003">
    <property type="protein sequence ID" value="CEJ05701.1"/>
    <property type="molecule type" value="Genomic_DNA"/>
</dbReference>
<evidence type="ECO:0000313" key="13">
    <source>
        <dbReference type="Proteomes" id="UP001071230"/>
    </source>
</evidence>
<evidence type="ECO:0000256" key="3">
    <source>
        <dbReference type="ARBA" id="ARBA00022801"/>
    </source>
</evidence>
<evidence type="ECO:0000256" key="5">
    <source>
        <dbReference type="ARBA" id="ARBA00023004"/>
    </source>
</evidence>
<name>A0A8S0X6V8_9FIRM</name>
<keyword evidence="3 9" id="KW-0378">Hydrolase</keyword>
<dbReference type="Proteomes" id="UP001071230">
    <property type="component" value="Unassembled WGS sequence"/>
</dbReference>
<evidence type="ECO:0000256" key="6">
    <source>
        <dbReference type="ARBA" id="ARBA00023014"/>
    </source>
</evidence>
<keyword evidence="13" id="KW-1185">Reference proteome</keyword>
<comment type="function">
    <text evidence="9">CRISPR (clustered regularly interspaced short palindromic repeat) is an adaptive immune system that provides protection against mobile genetic elements (viruses, transposable elements and conjugative plasmids). CRISPR clusters contain sequences complementary to antecedent mobile elements and target invading nucleic acids. CRISPR clusters are transcribed and processed into CRISPR RNA (crRNA).</text>
</comment>
<gene>
    <name evidence="12" type="ORF">DEACI_0120</name>
    <name evidence="11" type="ORF">DEACI_3643</name>
</gene>
<feature type="domain" description="DUF83" evidence="10">
    <location>
        <begin position="13"/>
        <end position="173"/>
    </location>
</feature>
<dbReference type="GO" id="GO:0004527">
    <property type="term" value="F:exonuclease activity"/>
    <property type="evidence" value="ECO:0007669"/>
    <property type="project" value="UniProtKB-KW"/>
</dbReference>
<dbReference type="GO" id="GO:0046872">
    <property type="term" value="F:metal ion binding"/>
    <property type="evidence" value="ECO:0007669"/>
    <property type="project" value="UniProtKB-KW"/>
</dbReference>
<dbReference type="AlphaFoldDB" id="A0A8S0X6V8"/>
<dbReference type="InterPro" id="IPR013343">
    <property type="entry name" value="CRISPR-assoc_prot_Cas4"/>
</dbReference>
<dbReference type="EC" id="3.1.12.1" evidence="9"/>
<keyword evidence="5 9" id="KW-0408">Iron</keyword>
<dbReference type="InterPro" id="IPR011604">
    <property type="entry name" value="PDDEXK-like_dom_sf"/>
</dbReference>
<reference evidence="11" key="2">
    <citation type="submission" date="2020-01" db="EMBL/GenBank/DDBJ databases">
        <authorList>
            <person name="Hornung B."/>
        </authorList>
    </citation>
    <scope>NUCLEOTIDE SEQUENCE</scope>
    <source>
        <strain evidence="11">PacBioINE</strain>
    </source>
</reference>
<dbReference type="PANTHER" id="PTHR37168">
    <property type="entry name" value="CRISPR-ASSOCIATED EXONUCLEASE CAS4"/>
    <property type="match status" value="1"/>
</dbReference>
<keyword evidence="1 9" id="KW-0540">Nuclease</keyword>
<evidence type="ECO:0000256" key="4">
    <source>
        <dbReference type="ARBA" id="ARBA00022839"/>
    </source>
</evidence>
<evidence type="ECO:0000256" key="2">
    <source>
        <dbReference type="ARBA" id="ARBA00022723"/>
    </source>
</evidence>
<protein>
    <recommendedName>
        <fullName evidence="9">CRISPR-associated exonuclease Cas4</fullName>
        <ecNumber evidence="9">3.1.12.1</ecNumber>
    </recommendedName>
</protein>
<dbReference type="RefSeq" id="WP_240986135.1">
    <property type="nucleotide sequence ID" value="NZ_CDGJ01000003.1"/>
</dbReference>
<dbReference type="EMBL" id="LR746496">
    <property type="protein sequence ID" value="CAA7602820.1"/>
    <property type="molecule type" value="Genomic_DNA"/>
</dbReference>
<keyword evidence="4 9" id="KW-0269">Exonuclease</keyword>
<comment type="similarity">
    <text evidence="9">Belongs to the CRISPR-associated exonuclease Cas4 family.</text>
</comment>
<dbReference type="GO" id="GO:0051536">
    <property type="term" value="F:iron-sulfur cluster binding"/>
    <property type="evidence" value="ECO:0007669"/>
    <property type="project" value="UniProtKB-KW"/>
</dbReference>
<dbReference type="Gene3D" id="3.90.320.10">
    <property type="match status" value="1"/>
</dbReference>
<keyword evidence="7 9" id="KW-0051">Antiviral defense</keyword>
<evidence type="ECO:0000259" key="10">
    <source>
        <dbReference type="Pfam" id="PF01930"/>
    </source>
</evidence>
<comment type="cofactor">
    <cofactor evidence="9">
        <name>iron-sulfur cluster</name>
        <dbReference type="ChEBI" id="CHEBI:30408"/>
    </cofactor>
</comment>
<dbReference type="InterPro" id="IPR022765">
    <property type="entry name" value="Dna2/Cas4_DUF83"/>
</dbReference>
<evidence type="ECO:0000256" key="8">
    <source>
        <dbReference type="ARBA" id="ARBA00023211"/>
    </source>
</evidence>
<dbReference type="PANTHER" id="PTHR37168:SF2">
    <property type="entry name" value="CRISPR-ASSOCIATED EXONUCLEASE CAS4"/>
    <property type="match status" value="1"/>
</dbReference>
<comment type="cofactor">
    <cofactor evidence="9">
        <name>Mg(2+)</name>
        <dbReference type="ChEBI" id="CHEBI:18420"/>
    </cofactor>
    <cofactor evidence="9">
        <name>Mn(2+)</name>
        <dbReference type="ChEBI" id="CHEBI:29035"/>
    </cofactor>
    <text evidence="9">Mg(2+) or Mn(2+) required for ssDNA cleavage activity.</text>
</comment>
<evidence type="ECO:0000256" key="7">
    <source>
        <dbReference type="ARBA" id="ARBA00023118"/>
    </source>
</evidence>
<dbReference type="KEGG" id="aacx:DEACI_3643"/>